<feature type="region of interest" description="Disordered" evidence="1">
    <location>
        <begin position="40"/>
        <end position="88"/>
    </location>
</feature>
<dbReference type="EMBL" id="ML179596">
    <property type="protein sequence ID" value="THU84496.1"/>
    <property type="molecule type" value="Genomic_DNA"/>
</dbReference>
<gene>
    <name evidence="2" type="ORF">K435DRAFT_928003</name>
</gene>
<keyword evidence="3" id="KW-1185">Reference proteome</keyword>
<sequence>DDIFALVDGLIATGKGAFHAGSQVQSTDNSTMADVDVEEPATTEELITTSSVTTTPAPVSRKRIRADTESPEPPSVSRPPKSRRSTDAVDNVAAAIRDLGSSFQVKPSSIMAATTPERRQAAIALMEDDGDLSDDDQAAALQLFSENKHISDTYLSTKKKSLRTKYLSNQLLNQIL</sequence>
<evidence type="ECO:0000256" key="1">
    <source>
        <dbReference type="SAM" id="MobiDB-lite"/>
    </source>
</evidence>
<reference evidence="2 3" key="1">
    <citation type="journal article" date="2019" name="Nat. Ecol. Evol.">
        <title>Megaphylogeny resolves global patterns of mushroom evolution.</title>
        <authorList>
            <person name="Varga T."/>
            <person name="Krizsan K."/>
            <person name="Foldi C."/>
            <person name="Dima B."/>
            <person name="Sanchez-Garcia M."/>
            <person name="Sanchez-Ramirez S."/>
            <person name="Szollosi G.J."/>
            <person name="Szarkandi J.G."/>
            <person name="Papp V."/>
            <person name="Albert L."/>
            <person name="Andreopoulos W."/>
            <person name="Angelini C."/>
            <person name="Antonin V."/>
            <person name="Barry K.W."/>
            <person name="Bougher N.L."/>
            <person name="Buchanan P."/>
            <person name="Buyck B."/>
            <person name="Bense V."/>
            <person name="Catcheside P."/>
            <person name="Chovatia M."/>
            <person name="Cooper J."/>
            <person name="Damon W."/>
            <person name="Desjardin D."/>
            <person name="Finy P."/>
            <person name="Geml J."/>
            <person name="Haridas S."/>
            <person name="Hughes K."/>
            <person name="Justo A."/>
            <person name="Karasinski D."/>
            <person name="Kautmanova I."/>
            <person name="Kiss B."/>
            <person name="Kocsube S."/>
            <person name="Kotiranta H."/>
            <person name="LaButti K.M."/>
            <person name="Lechner B.E."/>
            <person name="Liimatainen K."/>
            <person name="Lipzen A."/>
            <person name="Lukacs Z."/>
            <person name="Mihaltcheva S."/>
            <person name="Morgado L.N."/>
            <person name="Niskanen T."/>
            <person name="Noordeloos M.E."/>
            <person name="Ohm R.A."/>
            <person name="Ortiz-Santana B."/>
            <person name="Ovrebo C."/>
            <person name="Racz N."/>
            <person name="Riley R."/>
            <person name="Savchenko A."/>
            <person name="Shiryaev A."/>
            <person name="Soop K."/>
            <person name="Spirin V."/>
            <person name="Szebenyi C."/>
            <person name="Tomsovsky M."/>
            <person name="Tulloss R.E."/>
            <person name="Uehling J."/>
            <person name="Grigoriev I.V."/>
            <person name="Vagvolgyi C."/>
            <person name="Papp T."/>
            <person name="Martin F.M."/>
            <person name="Miettinen O."/>
            <person name="Hibbett D.S."/>
            <person name="Nagy L.G."/>
        </authorList>
    </citation>
    <scope>NUCLEOTIDE SEQUENCE [LARGE SCALE GENOMIC DNA]</scope>
    <source>
        <strain evidence="2 3">CBS 962.96</strain>
    </source>
</reference>
<dbReference type="OrthoDB" id="76215at2759"/>
<dbReference type="Proteomes" id="UP000297245">
    <property type="component" value="Unassembled WGS sequence"/>
</dbReference>
<feature type="compositionally biased region" description="Low complexity" evidence="1">
    <location>
        <begin position="43"/>
        <end position="55"/>
    </location>
</feature>
<name>A0A4S8L750_DENBC</name>
<feature type="non-terminal residue" evidence="2">
    <location>
        <position position="1"/>
    </location>
</feature>
<evidence type="ECO:0000313" key="3">
    <source>
        <dbReference type="Proteomes" id="UP000297245"/>
    </source>
</evidence>
<organism evidence="2 3">
    <name type="scientific">Dendrothele bispora (strain CBS 962.96)</name>
    <dbReference type="NCBI Taxonomy" id="1314807"/>
    <lineage>
        <taxon>Eukaryota</taxon>
        <taxon>Fungi</taxon>
        <taxon>Dikarya</taxon>
        <taxon>Basidiomycota</taxon>
        <taxon>Agaricomycotina</taxon>
        <taxon>Agaricomycetes</taxon>
        <taxon>Agaricomycetidae</taxon>
        <taxon>Agaricales</taxon>
        <taxon>Agaricales incertae sedis</taxon>
        <taxon>Dendrothele</taxon>
    </lineage>
</organism>
<protein>
    <submittedName>
        <fullName evidence="2">Uncharacterized protein</fullName>
    </submittedName>
</protein>
<evidence type="ECO:0000313" key="2">
    <source>
        <dbReference type="EMBL" id="THU84496.1"/>
    </source>
</evidence>
<accession>A0A4S8L750</accession>
<proteinExistence type="predicted"/>
<dbReference type="AlphaFoldDB" id="A0A4S8L750"/>